<keyword evidence="1" id="KW-0732">Signal</keyword>
<proteinExistence type="predicted"/>
<evidence type="ECO:0000256" key="1">
    <source>
        <dbReference type="SAM" id="SignalP"/>
    </source>
</evidence>
<dbReference type="AlphaFoldDB" id="A0A3N4PUQ7"/>
<feature type="chain" id="PRO_5018202853" evidence="1">
    <location>
        <begin position="20"/>
        <end position="158"/>
    </location>
</feature>
<dbReference type="Proteomes" id="UP000278351">
    <property type="component" value="Unassembled WGS sequence"/>
</dbReference>
<keyword evidence="3" id="KW-1185">Reference proteome</keyword>
<protein>
    <submittedName>
        <fullName evidence="2">Uncharacterized protein</fullName>
    </submittedName>
</protein>
<accession>A0A3N4PUQ7</accession>
<dbReference type="EMBL" id="RPDH01000001">
    <property type="protein sequence ID" value="RPE12503.1"/>
    <property type="molecule type" value="Genomic_DNA"/>
</dbReference>
<organism evidence="2 3">
    <name type="scientific">Chitinophaga lutea</name>
    <dbReference type="NCBI Taxonomy" id="2488634"/>
    <lineage>
        <taxon>Bacteria</taxon>
        <taxon>Pseudomonadati</taxon>
        <taxon>Bacteroidota</taxon>
        <taxon>Chitinophagia</taxon>
        <taxon>Chitinophagales</taxon>
        <taxon>Chitinophagaceae</taxon>
        <taxon>Chitinophaga</taxon>
    </lineage>
</organism>
<dbReference type="RefSeq" id="WP_123845014.1">
    <property type="nucleotide sequence ID" value="NZ_RPDH01000001.1"/>
</dbReference>
<evidence type="ECO:0000313" key="3">
    <source>
        <dbReference type="Proteomes" id="UP000278351"/>
    </source>
</evidence>
<evidence type="ECO:0000313" key="2">
    <source>
        <dbReference type="EMBL" id="RPE12503.1"/>
    </source>
</evidence>
<comment type="caution">
    <text evidence="2">The sequence shown here is derived from an EMBL/GenBank/DDBJ whole genome shotgun (WGS) entry which is preliminary data.</text>
</comment>
<name>A0A3N4PUQ7_9BACT</name>
<reference evidence="2 3" key="1">
    <citation type="submission" date="2018-11" db="EMBL/GenBank/DDBJ databases">
        <title>Chitinophaga lutea sp.nov., isolate from arsenic contaminated soil.</title>
        <authorList>
            <person name="Zong Y."/>
        </authorList>
    </citation>
    <scope>NUCLEOTIDE SEQUENCE [LARGE SCALE GENOMIC DNA]</scope>
    <source>
        <strain evidence="2 3">ZY74</strain>
    </source>
</reference>
<feature type="signal peptide" evidence="1">
    <location>
        <begin position="1"/>
        <end position="19"/>
    </location>
</feature>
<gene>
    <name evidence="2" type="ORF">EGT74_02820</name>
</gene>
<sequence>MKRHLLPILATFLGSGAFAQKTGITIQLALSDPASGQQATYTSNSLIYSMNRLYPDSIPSASRIGEMLVQTNVVLGNNPLALEWVCNPGRAMNITAEIKSSATGKLLRRLVFYGVSLYQGTQITSTYGEINDVLNISFHASPRTTASGVPLEVMLPQR</sequence>